<comment type="caution">
    <text evidence="2">The sequence shown here is derived from an EMBL/GenBank/DDBJ whole genome shotgun (WGS) entry which is preliminary data.</text>
</comment>
<feature type="region of interest" description="Disordered" evidence="1">
    <location>
        <begin position="707"/>
        <end position="742"/>
    </location>
</feature>
<feature type="compositionally biased region" description="Low complexity" evidence="1">
    <location>
        <begin position="1"/>
        <end position="12"/>
    </location>
</feature>
<feature type="compositionally biased region" description="Basic residues" evidence="1">
    <location>
        <begin position="730"/>
        <end position="742"/>
    </location>
</feature>
<dbReference type="InterPro" id="IPR006597">
    <property type="entry name" value="Sel1-like"/>
</dbReference>
<organism evidence="2 3">
    <name type="scientific">Methylorubrum aminovorans</name>
    <dbReference type="NCBI Taxonomy" id="269069"/>
    <lineage>
        <taxon>Bacteria</taxon>
        <taxon>Pseudomonadati</taxon>
        <taxon>Pseudomonadota</taxon>
        <taxon>Alphaproteobacteria</taxon>
        <taxon>Hyphomicrobiales</taxon>
        <taxon>Methylobacteriaceae</taxon>
        <taxon>Methylorubrum</taxon>
    </lineage>
</organism>
<proteinExistence type="predicted"/>
<dbReference type="Pfam" id="PF08238">
    <property type="entry name" value="Sel1"/>
    <property type="match status" value="10"/>
</dbReference>
<evidence type="ECO:0000313" key="2">
    <source>
        <dbReference type="EMBL" id="GJE64020.1"/>
    </source>
</evidence>
<dbReference type="PANTHER" id="PTHR11102">
    <property type="entry name" value="SEL-1-LIKE PROTEIN"/>
    <property type="match status" value="1"/>
</dbReference>
<gene>
    <name evidence="2" type="ORF">LNAOJCKE_1219</name>
</gene>
<accession>A0ABQ4UCY7</accession>
<feature type="region of interest" description="Disordered" evidence="1">
    <location>
        <begin position="1"/>
        <end position="52"/>
    </location>
</feature>
<feature type="region of interest" description="Disordered" evidence="1">
    <location>
        <begin position="71"/>
        <end position="106"/>
    </location>
</feature>
<evidence type="ECO:0008006" key="4">
    <source>
        <dbReference type="Google" id="ProtNLM"/>
    </source>
</evidence>
<feature type="compositionally biased region" description="Low complexity" evidence="1">
    <location>
        <begin position="82"/>
        <end position="93"/>
    </location>
</feature>
<dbReference type="SMART" id="SM00671">
    <property type="entry name" value="SEL1"/>
    <property type="match status" value="9"/>
</dbReference>
<dbReference type="InterPro" id="IPR011990">
    <property type="entry name" value="TPR-like_helical_dom_sf"/>
</dbReference>
<evidence type="ECO:0000256" key="1">
    <source>
        <dbReference type="SAM" id="MobiDB-lite"/>
    </source>
</evidence>
<dbReference type="SUPFAM" id="SSF81901">
    <property type="entry name" value="HCP-like"/>
    <property type="match status" value="4"/>
</dbReference>
<dbReference type="Gene3D" id="1.25.40.10">
    <property type="entry name" value="Tetratricopeptide repeat domain"/>
    <property type="match status" value="2"/>
</dbReference>
<evidence type="ECO:0000313" key="3">
    <source>
        <dbReference type="Proteomes" id="UP001055039"/>
    </source>
</evidence>
<sequence length="742" mass="78499">MSSKTAAPSAAKPDPRRACRARCERAGTSPWPLPAPADPSEGDRSEPRRQRPARHFFAAFLIGSAFAASDAVRAEQAPSPAPASSASSSTPSSEKASGDPVGPGEACDRAIALPKEIEAVTPDRSILDGVAEGRNAALEAAATVCAAAEPAEAGASYRLGLALKALKRKDAALAAFTRAKERNYPGGYDAIAEGRFDGLYGPALPKDPSAGLAVLSEGVARTGHPELKRYLARNLASAEPPLRDSARALTLLEEAARAGHAPAKADWARRIAEEADGQPAPDEARIRALLEEAVASGSRYAAFVYGQLHDRGIGLKRDLAAARRFYLLAAERDSIAAMLELAGMMRDGEGGPVDIAGQRRWLLRASGLGNATATFALANSHIDNAPTNVMLGLVLLERLAEGGSIEAAHGLGVRYQDAGGVVRDYALAMKWFRRAAEAGDGRAMNQIGTIYDYGQGVPVDHAEARRWYDRAAAKGVAAAYTAIGMQYDHARGVPRDLAEALAWYRKGAERGSAASMNNIGYAYMAGRGVTRDDGQAVRWLEQAVAKNDRTAKLNLANLHFKGRGVKKDPIRGLTLLQEAAEQGLPQALNDLALMEMERPQPKGARAVRMLRQAAVDGAAVAYHNLGMALIQGWDGVPDDAEANYWFRQSIDNRSDIDAAAYSESQFQLGRNLVAGRGIDRDVEGGLALIRASAAARNPRAMSFLRTAGQARAAKSKGGGSASVRKAGAAKGKKAPAARRAQR</sequence>
<dbReference type="InterPro" id="IPR050767">
    <property type="entry name" value="Sel1_AlgK"/>
</dbReference>
<protein>
    <recommendedName>
        <fullName evidence="4">Sel1 repeat family protein</fullName>
    </recommendedName>
</protein>
<dbReference type="Proteomes" id="UP001055039">
    <property type="component" value="Unassembled WGS sequence"/>
</dbReference>
<dbReference type="EMBL" id="BPRC01000002">
    <property type="protein sequence ID" value="GJE64020.1"/>
    <property type="molecule type" value="Genomic_DNA"/>
</dbReference>
<name>A0ABQ4UCY7_9HYPH</name>
<reference evidence="2" key="1">
    <citation type="journal article" date="2021" name="Front. Microbiol.">
        <title>Comprehensive Comparative Genomics and Phenotyping of Methylobacterium Species.</title>
        <authorList>
            <person name="Alessa O."/>
            <person name="Ogura Y."/>
            <person name="Fujitani Y."/>
            <person name="Takami H."/>
            <person name="Hayashi T."/>
            <person name="Sahin N."/>
            <person name="Tani A."/>
        </authorList>
    </citation>
    <scope>NUCLEOTIDE SEQUENCE</scope>
    <source>
        <strain evidence="2">NBRC 15686</strain>
    </source>
</reference>
<dbReference type="PANTHER" id="PTHR11102:SF160">
    <property type="entry name" value="ERAD-ASSOCIATED E3 UBIQUITIN-PROTEIN LIGASE COMPONENT HRD3"/>
    <property type="match status" value="1"/>
</dbReference>
<feature type="compositionally biased region" description="Basic and acidic residues" evidence="1">
    <location>
        <begin position="13"/>
        <end position="25"/>
    </location>
</feature>
<reference evidence="2" key="2">
    <citation type="submission" date="2021-08" db="EMBL/GenBank/DDBJ databases">
        <authorList>
            <person name="Tani A."/>
            <person name="Ola A."/>
            <person name="Ogura Y."/>
            <person name="Katsura K."/>
            <person name="Hayashi T."/>
        </authorList>
    </citation>
    <scope>NUCLEOTIDE SEQUENCE</scope>
    <source>
        <strain evidence="2">NBRC 15686</strain>
    </source>
</reference>
<keyword evidence="3" id="KW-1185">Reference proteome</keyword>